<feature type="binding site" evidence="5">
    <location>
        <begin position="160"/>
        <end position="162"/>
    </location>
    <ligand>
        <name>substrate</name>
    </ligand>
</feature>
<evidence type="ECO:0000256" key="1">
    <source>
        <dbReference type="ARBA" id="ARBA00004821"/>
    </source>
</evidence>
<organism evidence="8 9">
    <name type="scientific">Castellaniella hirudinis</name>
    <dbReference type="NCBI Taxonomy" id="1144617"/>
    <lineage>
        <taxon>Bacteria</taxon>
        <taxon>Pseudomonadati</taxon>
        <taxon>Pseudomonadota</taxon>
        <taxon>Betaproteobacteria</taxon>
        <taxon>Burkholderiales</taxon>
        <taxon>Alcaligenaceae</taxon>
        <taxon>Castellaniella</taxon>
    </lineage>
</organism>
<proteinExistence type="inferred from homology"/>
<comment type="function">
    <text evidence="4 5 6">Catalyzes the transfer of endogenously produced octanoic acid from octanoyl-acyl-carrier-protein onto the lipoyl domains of lipoate-dependent enzymes. Lipoyl-ACP can also act as a substrate although octanoyl-ACP is likely to be the physiological substrate.</text>
</comment>
<keyword evidence="5" id="KW-0963">Cytoplasm</keyword>
<keyword evidence="9" id="KW-1185">Reference proteome</keyword>
<keyword evidence="3 5" id="KW-0012">Acyltransferase</keyword>
<evidence type="ECO:0000313" key="8">
    <source>
        <dbReference type="EMBL" id="MFC4298719.1"/>
    </source>
</evidence>
<comment type="miscellaneous">
    <text evidence="5">In the reaction, the free carboxyl group of octanoic acid is attached via an amide linkage to the epsilon-amino group of a specific lysine residue of lipoyl domains of lipoate-dependent enzymes.</text>
</comment>
<keyword evidence="2 5" id="KW-0808">Transferase</keyword>
<dbReference type="InterPro" id="IPR004143">
    <property type="entry name" value="BPL_LPL_catalytic"/>
</dbReference>
<evidence type="ECO:0000313" key="9">
    <source>
        <dbReference type="Proteomes" id="UP001595756"/>
    </source>
</evidence>
<comment type="subcellular location">
    <subcellularLocation>
        <location evidence="5">Cytoplasm</location>
    </subcellularLocation>
</comment>
<dbReference type="HAMAP" id="MF_00013">
    <property type="entry name" value="LipB"/>
    <property type="match status" value="1"/>
</dbReference>
<dbReference type="InterPro" id="IPR045864">
    <property type="entry name" value="aa-tRNA-synth_II/BPL/LPL"/>
</dbReference>
<dbReference type="PIRSF" id="PIRSF016262">
    <property type="entry name" value="LPLase"/>
    <property type="match status" value="1"/>
</dbReference>
<comment type="caution">
    <text evidence="8">The sequence shown here is derived from an EMBL/GenBank/DDBJ whole genome shotgun (WGS) entry which is preliminary data.</text>
</comment>
<dbReference type="SUPFAM" id="SSF55681">
    <property type="entry name" value="Class II aaRS and biotin synthetases"/>
    <property type="match status" value="1"/>
</dbReference>
<evidence type="ECO:0000256" key="4">
    <source>
        <dbReference type="ARBA" id="ARBA00024732"/>
    </source>
</evidence>
<dbReference type="EC" id="2.3.1.181" evidence="5 6"/>
<feature type="active site" description="Acyl-thioester intermediate" evidence="5">
    <location>
        <position position="191"/>
    </location>
</feature>
<evidence type="ECO:0000259" key="7">
    <source>
        <dbReference type="PROSITE" id="PS51733"/>
    </source>
</evidence>
<sequence>MDAPADRPADTQADIQTRWLDRPAPYLPIWQAMQDFTESRGDDTPDELWLVEHAPVYTLGQAGKPEHILNPHGIPVVQANRGGQVTYHGPGQVVLYTLVDLRRRGVFVREFVTLLEQTVLDMLAELGVADACRKPGAPGIYVPQSSLRQPRGDALAKIAALGIKIRNGRAYHGVALNVAMDLGPFLGINPCGYEGLQTVDVRACGIEADLTATGNRLAEIFAAAWRAAGRQGDSHDADPDRSGAG</sequence>
<comment type="pathway">
    <text evidence="1 5 6">Protein modification; protein lipoylation via endogenous pathway; protein N(6)-(lipoyl)lysine from octanoyl-[acyl-carrier-protein]: step 1/2.</text>
</comment>
<comment type="catalytic activity">
    <reaction evidence="5 6">
        <text>octanoyl-[ACP] + L-lysyl-[protein] = N(6)-octanoyl-L-lysyl-[protein] + holo-[ACP] + H(+)</text>
        <dbReference type="Rhea" id="RHEA:17665"/>
        <dbReference type="Rhea" id="RHEA-COMP:9636"/>
        <dbReference type="Rhea" id="RHEA-COMP:9685"/>
        <dbReference type="Rhea" id="RHEA-COMP:9752"/>
        <dbReference type="Rhea" id="RHEA-COMP:9928"/>
        <dbReference type="ChEBI" id="CHEBI:15378"/>
        <dbReference type="ChEBI" id="CHEBI:29969"/>
        <dbReference type="ChEBI" id="CHEBI:64479"/>
        <dbReference type="ChEBI" id="CHEBI:78463"/>
        <dbReference type="ChEBI" id="CHEBI:78809"/>
        <dbReference type="EC" id="2.3.1.181"/>
    </reaction>
</comment>
<dbReference type="Pfam" id="PF21948">
    <property type="entry name" value="LplA-B_cat"/>
    <property type="match status" value="1"/>
</dbReference>
<evidence type="ECO:0000256" key="2">
    <source>
        <dbReference type="ARBA" id="ARBA00022679"/>
    </source>
</evidence>
<feature type="binding site" evidence="5">
    <location>
        <begin position="81"/>
        <end position="88"/>
    </location>
    <ligand>
        <name>substrate</name>
    </ligand>
</feature>
<feature type="binding site" evidence="5">
    <location>
        <begin position="173"/>
        <end position="175"/>
    </location>
    <ligand>
        <name>substrate</name>
    </ligand>
</feature>
<comment type="similarity">
    <text evidence="5 6">Belongs to the LipB family.</text>
</comment>
<dbReference type="PANTHER" id="PTHR10993">
    <property type="entry name" value="OCTANOYLTRANSFERASE"/>
    <property type="match status" value="1"/>
</dbReference>
<dbReference type="PROSITE" id="PS51733">
    <property type="entry name" value="BPL_LPL_CATALYTIC"/>
    <property type="match status" value="1"/>
</dbReference>
<dbReference type="InterPro" id="IPR000544">
    <property type="entry name" value="Octanoyltransferase"/>
</dbReference>
<feature type="site" description="Lowers pKa of active site Cys" evidence="5">
    <location>
        <position position="157"/>
    </location>
</feature>
<dbReference type="Gene3D" id="3.30.930.10">
    <property type="entry name" value="Bira Bifunctional Protein, Domain 2"/>
    <property type="match status" value="1"/>
</dbReference>
<dbReference type="GO" id="GO:0033819">
    <property type="term" value="F:lipoyl(octanoyl) transferase activity"/>
    <property type="evidence" value="ECO:0007669"/>
    <property type="project" value="UniProtKB-EC"/>
</dbReference>
<dbReference type="RefSeq" id="WP_376813280.1">
    <property type="nucleotide sequence ID" value="NZ_JBHSDY010000007.1"/>
</dbReference>
<name>A0ABV8RZK6_9BURK</name>
<dbReference type="Proteomes" id="UP001595756">
    <property type="component" value="Unassembled WGS sequence"/>
</dbReference>
<accession>A0ABV8RZK6</accession>
<dbReference type="InterPro" id="IPR020605">
    <property type="entry name" value="Octanoyltransferase_CS"/>
</dbReference>
<dbReference type="CDD" id="cd16444">
    <property type="entry name" value="LipB"/>
    <property type="match status" value="1"/>
</dbReference>
<evidence type="ECO:0000256" key="5">
    <source>
        <dbReference type="HAMAP-Rule" id="MF_00013"/>
    </source>
</evidence>
<gene>
    <name evidence="5 8" type="primary">lipB</name>
    <name evidence="8" type="ORF">ACFO0J_11760</name>
</gene>
<evidence type="ECO:0000256" key="6">
    <source>
        <dbReference type="PIRNR" id="PIRNR016262"/>
    </source>
</evidence>
<protein>
    <recommendedName>
        <fullName evidence="5 6">Octanoyltransferase</fullName>
        <ecNumber evidence="5 6">2.3.1.181</ecNumber>
    </recommendedName>
    <alternativeName>
        <fullName evidence="5">Lipoate-protein ligase B</fullName>
    </alternativeName>
    <alternativeName>
        <fullName evidence="5">Lipoyl/octanoyl transferase</fullName>
    </alternativeName>
    <alternativeName>
        <fullName evidence="5">Octanoyl-[acyl-carrier-protein]-protein N-octanoyltransferase</fullName>
    </alternativeName>
</protein>
<evidence type="ECO:0000256" key="3">
    <source>
        <dbReference type="ARBA" id="ARBA00023315"/>
    </source>
</evidence>
<dbReference type="PROSITE" id="PS01313">
    <property type="entry name" value="LIPB"/>
    <property type="match status" value="1"/>
</dbReference>
<dbReference type="EMBL" id="JBHSDY010000007">
    <property type="protein sequence ID" value="MFC4298719.1"/>
    <property type="molecule type" value="Genomic_DNA"/>
</dbReference>
<reference evidence="9" key="1">
    <citation type="journal article" date="2019" name="Int. J. Syst. Evol. Microbiol.">
        <title>The Global Catalogue of Microorganisms (GCM) 10K type strain sequencing project: providing services to taxonomists for standard genome sequencing and annotation.</title>
        <authorList>
            <consortium name="The Broad Institute Genomics Platform"/>
            <consortium name="The Broad Institute Genome Sequencing Center for Infectious Disease"/>
            <person name="Wu L."/>
            <person name="Ma J."/>
        </authorList>
    </citation>
    <scope>NUCLEOTIDE SEQUENCE [LARGE SCALE GENOMIC DNA]</scope>
    <source>
        <strain evidence="9">CGMCC 1.19029</strain>
    </source>
</reference>
<dbReference type="NCBIfam" id="NF010922">
    <property type="entry name" value="PRK14342.1"/>
    <property type="match status" value="1"/>
</dbReference>
<dbReference type="PANTHER" id="PTHR10993:SF7">
    <property type="entry name" value="LIPOYLTRANSFERASE 2, MITOCHONDRIAL-RELATED"/>
    <property type="match status" value="1"/>
</dbReference>
<feature type="domain" description="BPL/LPL catalytic" evidence="7">
    <location>
        <begin position="42"/>
        <end position="229"/>
    </location>
</feature>
<dbReference type="NCBIfam" id="TIGR00214">
    <property type="entry name" value="lipB"/>
    <property type="match status" value="1"/>
</dbReference>